<dbReference type="Proteomes" id="UP000132997">
    <property type="component" value="Segment"/>
</dbReference>
<sequence>MERSATLEMLNVHKPDARQTGDILSRYANALWPPALAYAASVAAGYVFTAGPHGCRCGKAMTEAARVGVFLGFCVPCTTGWGRETLLREGV</sequence>
<organism evidence="1 2">
    <name type="scientific">Soft-shelled turtle iridovirus</name>
    <dbReference type="NCBI Taxonomy" id="365144"/>
    <lineage>
        <taxon>Viruses</taxon>
        <taxon>Varidnaviria</taxon>
        <taxon>Bamfordvirae</taxon>
        <taxon>Nucleocytoviricota</taxon>
        <taxon>Megaviricetes</taxon>
        <taxon>Pimascovirales</taxon>
        <taxon>Pimascovirales incertae sedis</taxon>
        <taxon>Iridoviridae</taxon>
        <taxon>Alphairidovirinae</taxon>
        <taxon>Ranavirus</taxon>
        <taxon>Ranavirus rana1</taxon>
        <taxon>Frog virus 3</taxon>
    </lineage>
</organism>
<proteinExistence type="predicted"/>
<name>C3RWS2_FRG3V</name>
<dbReference type="EMBL" id="EU627010">
    <property type="protein sequence ID" value="ACF42291.1"/>
    <property type="molecule type" value="Genomic_DNA"/>
</dbReference>
<gene>
    <name evidence="1" type="ORF">ORF073R</name>
</gene>
<accession>C3RWS2</accession>
<protein>
    <submittedName>
        <fullName evidence="1">Uncharacterized protein</fullName>
    </submittedName>
</protein>
<reference evidence="1 2" key="1">
    <citation type="journal article" date="2009" name="BMC Genomics">
        <title>Complete sequence determination of a novel reptile iridovirus isolated from soft-shelled turtle and evolutionary analysis of Iridoviridae.</title>
        <authorList>
            <person name="Huang Y."/>
            <person name="Huang X."/>
            <person name="Liu H."/>
            <person name="Gong J."/>
            <person name="Ouyang Z."/>
            <person name="Cui H."/>
            <person name="Cao J."/>
            <person name="Zhao Y."/>
            <person name="Wang X."/>
            <person name="Jiang Y."/>
            <person name="Qin Q."/>
        </authorList>
    </citation>
    <scope>NUCLEOTIDE SEQUENCE [LARGE SCALE GENOMIC DNA]</scope>
</reference>
<evidence type="ECO:0000313" key="2">
    <source>
        <dbReference type="Proteomes" id="UP000132997"/>
    </source>
</evidence>
<evidence type="ECO:0000313" key="1">
    <source>
        <dbReference type="EMBL" id="ACF42291.1"/>
    </source>
</evidence>